<evidence type="ECO:0000256" key="4">
    <source>
        <dbReference type="ARBA" id="ARBA00011062"/>
    </source>
</evidence>
<comment type="subcellular location">
    <subcellularLocation>
        <location evidence="3 9">Cytoplasm</location>
    </subcellularLocation>
</comment>
<dbReference type="PANTHER" id="PTHR30457">
    <property type="entry name" value="5'-NUCLEOTIDASE SURE"/>
    <property type="match status" value="1"/>
</dbReference>
<dbReference type="EMBL" id="MUZR01000023">
    <property type="protein sequence ID" value="OOC10128.1"/>
    <property type="molecule type" value="Genomic_DNA"/>
</dbReference>
<dbReference type="PANTHER" id="PTHR30457:SF12">
    <property type="entry name" value="5'_3'-NUCLEOTIDASE SURE"/>
    <property type="match status" value="1"/>
</dbReference>
<sequence>MRILVSNDDGIHAPGIQCLADHLRTVAEVEVVAPDRDRSGASNSLTLVRPLHARSVGDAGVQVDGTPTDCVHLALTGLLEDEPDLVISGINAGANMGDDVLYSGTVAAAMEGRFLGLPSIAVSLVGTDLRHYDTAARVVLDLLDRLRQVPLPAATILNVNVPDIPFESIQGVQTTRLGNRHRAEPMVADQDPRGREIYWVGPAGPEQDAGPGTDFHAVREGYVSITPIQVDLTRYDAIDTVGRWLEGVAPGGHHQGGTPW</sequence>
<feature type="domain" description="Survival protein SurE-like phosphatase/nucleotidase" evidence="10">
    <location>
        <begin position="3"/>
        <end position="182"/>
    </location>
</feature>
<dbReference type="GO" id="GO:0046872">
    <property type="term" value="F:metal ion binding"/>
    <property type="evidence" value="ECO:0007669"/>
    <property type="project" value="UniProtKB-UniRule"/>
</dbReference>
<keyword evidence="7 9" id="KW-0547">Nucleotide-binding</keyword>
<comment type="similarity">
    <text evidence="4 9">Belongs to the SurE nucleotidase family.</text>
</comment>
<organism evidence="11 12">
    <name type="scientific">Thioalkalivibrio halophilus</name>
    <dbReference type="NCBI Taxonomy" id="252474"/>
    <lineage>
        <taxon>Bacteria</taxon>
        <taxon>Pseudomonadati</taxon>
        <taxon>Pseudomonadota</taxon>
        <taxon>Gammaproteobacteria</taxon>
        <taxon>Chromatiales</taxon>
        <taxon>Ectothiorhodospiraceae</taxon>
        <taxon>Thioalkalivibrio</taxon>
    </lineage>
</organism>
<dbReference type="STRING" id="252474.B1A74_07450"/>
<evidence type="ECO:0000313" key="11">
    <source>
        <dbReference type="EMBL" id="OOC10128.1"/>
    </source>
</evidence>
<gene>
    <name evidence="9" type="primary">surE</name>
    <name evidence="11" type="ORF">B1A74_07450</name>
</gene>
<dbReference type="AlphaFoldDB" id="A0A1V2ZYC5"/>
<dbReference type="GO" id="GO:0008254">
    <property type="term" value="F:3'-nucleotidase activity"/>
    <property type="evidence" value="ECO:0007669"/>
    <property type="project" value="TreeGrafter"/>
</dbReference>
<comment type="caution">
    <text evidence="11">The sequence shown here is derived from an EMBL/GenBank/DDBJ whole genome shotgun (WGS) entry which is preliminary data.</text>
</comment>
<keyword evidence="5 9" id="KW-0963">Cytoplasm</keyword>
<evidence type="ECO:0000256" key="2">
    <source>
        <dbReference type="ARBA" id="ARBA00001946"/>
    </source>
</evidence>
<feature type="binding site" evidence="9">
    <location>
        <position position="39"/>
    </location>
    <ligand>
        <name>a divalent metal cation</name>
        <dbReference type="ChEBI" id="CHEBI:60240"/>
    </ligand>
</feature>
<dbReference type="EC" id="3.1.3.5" evidence="9"/>
<dbReference type="GO" id="GO:0000166">
    <property type="term" value="F:nucleotide binding"/>
    <property type="evidence" value="ECO:0007669"/>
    <property type="project" value="UniProtKB-KW"/>
</dbReference>
<dbReference type="GO" id="GO:0004309">
    <property type="term" value="F:exopolyphosphatase activity"/>
    <property type="evidence" value="ECO:0007669"/>
    <property type="project" value="TreeGrafter"/>
</dbReference>
<evidence type="ECO:0000256" key="1">
    <source>
        <dbReference type="ARBA" id="ARBA00000815"/>
    </source>
</evidence>
<dbReference type="SUPFAM" id="SSF64167">
    <property type="entry name" value="SurE-like"/>
    <property type="match status" value="1"/>
</dbReference>
<keyword evidence="6 9" id="KW-0479">Metal-binding</keyword>
<dbReference type="HAMAP" id="MF_00060">
    <property type="entry name" value="SurE"/>
    <property type="match status" value="1"/>
</dbReference>
<evidence type="ECO:0000256" key="7">
    <source>
        <dbReference type="ARBA" id="ARBA00022741"/>
    </source>
</evidence>
<dbReference type="GO" id="GO:0005737">
    <property type="term" value="C:cytoplasm"/>
    <property type="evidence" value="ECO:0007669"/>
    <property type="project" value="UniProtKB-SubCell"/>
</dbReference>
<comment type="catalytic activity">
    <reaction evidence="1 9">
        <text>a ribonucleoside 5'-phosphate + H2O = a ribonucleoside + phosphate</text>
        <dbReference type="Rhea" id="RHEA:12484"/>
        <dbReference type="ChEBI" id="CHEBI:15377"/>
        <dbReference type="ChEBI" id="CHEBI:18254"/>
        <dbReference type="ChEBI" id="CHEBI:43474"/>
        <dbReference type="ChEBI" id="CHEBI:58043"/>
        <dbReference type="EC" id="3.1.3.5"/>
    </reaction>
</comment>
<feature type="binding site" evidence="9">
    <location>
        <position position="91"/>
    </location>
    <ligand>
        <name>a divalent metal cation</name>
        <dbReference type="ChEBI" id="CHEBI:60240"/>
    </ligand>
</feature>
<keyword evidence="12" id="KW-1185">Reference proteome</keyword>
<feature type="binding site" evidence="9">
    <location>
        <position position="9"/>
    </location>
    <ligand>
        <name>a divalent metal cation</name>
        <dbReference type="ChEBI" id="CHEBI:60240"/>
    </ligand>
</feature>
<proteinExistence type="inferred from homology"/>
<evidence type="ECO:0000259" key="10">
    <source>
        <dbReference type="Pfam" id="PF01975"/>
    </source>
</evidence>
<dbReference type="Proteomes" id="UP000189177">
    <property type="component" value="Unassembled WGS sequence"/>
</dbReference>
<dbReference type="NCBIfam" id="NF001489">
    <property type="entry name" value="PRK00346.1-3"/>
    <property type="match status" value="1"/>
</dbReference>
<name>A0A1V2ZYC5_9GAMM</name>
<comment type="cofactor">
    <cofactor evidence="2">
        <name>Mg(2+)</name>
        <dbReference type="ChEBI" id="CHEBI:18420"/>
    </cofactor>
</comment>
<protein>
    <recommendedName>
        <fullName evidence="9">5'-nucleotidase SurE</fullName>
        <ecNumber evidence="9">3.1.3.5</ecNumber>
    </recommendedName>
    <alternativeName>
        <fullName evidence="9">Nucleoside 5'-monophosphate phosphohydrolase</fullName>
    </alternativeName>
</protein>
<dbReference type="GO" id="GO:0008253">
    <property type="term" value="F:5'-nucleotidase activity"/>
    <property type="evidence" value="ECO:0007669"/>
    <property type="project" value="UniProtKB-UniRule"/>
</dbReference>
<evidence type="ECO:0000256" key="8">
    <source>
        <dbReference type="ARBA" id="ARBA00022801"/>
    </source>
</evidence>
<keyword evidence="8 9" id="KW-0378">Hydrolase</keyword>
<comment type="cofactor">
    <cofactor evidence="9">
        <name>a divalent metal cation</name>
        <dbReference type="ChEBI" id="CHEBI:60240"/>
    </cofactor>
    <text evidence="9">Binds 1 divalent metal cation per subunit.</text>
</comment>
<feature type="binding site" evidence="9">
    <location>
        <position position="8"/>
    </location>
    <ligand>
        <name>a divalent metal cation</name>
        <dbReference type="ChEBI" id="CHEBI:60240"/>
    </ligand>
</feature>
<dbReference type="RefSeq" id="WP_077244232.1">
    <property type="nucleotide sequence ID" value="NZ_MUZR01000023.1"/>
</dbReference>
<reference evidence="11 12" key="1">
    <citation type="submission" date="2017-02" db="EMBL/GenBank/DDBJ databases">
        <title>Genomic diversity within the haloalkaliphilic genus Thioalkalivibrio.</title>
        <authorList>
            <person name="Ahn A.-C."/>
            <person name="Meier-Kolthoff J."/>
            <person name="Overmars L."/>
            <person name="Richter M."/>
            <person name="Woyke T."/>
            <person name="Sorokin D.Y."/>
            <person name="Muyzer G."/>
        </authorList>
    </citation>
    <scope>NUCLEOTIDE SEQUENCE [LARGE SCALE GENOMIC DNA]</scope>
    <source>
        <strain evidence="11 12">HL17</strain>
    </source>
</reference>
<dbReference type="FunFam" id="3.40.1210.10:FF:000001">
    <property type="entry name" value="5'/3'-nucleotidase SurE"/>
    <property type="match status" value="1"/>
</dbReference>
<dbReference type="InterPro" id="IPR002828">
    <property type="entry name" value="SurE-like_Pase/nucleotidase"/>
</dbReference>
<dbReference type="Pfam" id="PF01975">
    <property type="entry name" value="SurE"/>
    <property type="match status" value="1"/>
</dbReference>
<evidence type="ECO:0000256" key="5">
    <source>
        <dbReference type="ARBA" id="ARBA00022490"/>
    </source>
</evidence>
<evidence type="ECO:0000256" key="6">
    <source>
        <dbReference type="ARBA" id="ARBA00022723"/>
    </source>
</evidence>
<evidence type="ECO:0000256" key="9">
    <source>
        <dbReference type="HAMAP-Rule" id="MF_00060"/>
    </source>
</evidence>
<accession>A0A1V2ZYC5</accession>
<dbReference type="InterPro" id="IPR030048">
    <property type="entry name" value="SurE"/>
</dbReference>
<comment type="function">
    <text evidence="9">Nucleotidase that shows phosphatase activity on nucleoside 5'-monophosphates.</text>
</comment>
<dbReference type="Gene3D" id="3.40.1210.10">
    <property type="entry name" value="Survival protein SurE-like phosphatase/nucleotidase"/>
    <property type="match status" value="1"/>
</dbReference>
<dbReference type="NCBIfam" id="NF001490">
    <property type="entry name" value="PRK00346.1-4"/>
    <property type="match status" value="1"/>
</dbReference>
<dbReference type="NCBIfam" id="TIGR00087">
    <property type="entry name" value="surE"/>
    <property type="match status" value="1"/>
</dbReference>
<evidence type="ECO:0000256" key="3">
    <source>
        <dbReference type="ARBA" id="ARBA00004496"/>
    </source>
</evidence>
<dbReference type="OrthoDB" id="9780815at2"/>
<dbReference type="InterPro" id="IPR036523">
    <property type="entry name" value="SurE-like_sf"/>
</dbReference>
<evidence type="ECO:0000313" key="12">
    <source>
        <dbReference type="Proteomes" id="UP000189177"/>
    </source>
</evidence>